<dbReference type="eggNOG" id="COG1250">
    <property type="taxonomic scope" value="Bacteria"/>
</dbReference>
<dbReference type="SUPFAM" id="SSF48179">
    <property type="entry name" value="6-phosphogluconate dehydrogenase C-terminal domain-like"/>
    <property type="match status" value="2"/>
</dbReference>
<organism evidence="15">
    <name type="scientific">Dechloromonas aromatica (strain RCB)</name>
    <dbReference type="NCBI Taxonomy" id="159087"/>
    <lineage>
        <taxon>Bacteria</taxon>
        <taxon>Pseudomonadati</taxon>
        <taxon>Pseudomonadota</taxon>
        <taxon>Betaproteobacteria</taxon>
        <taxon>Rhodocyclales</taxon>
        <taxon>Azonexaceae</taxon>
        <taxon>Dechloromonas</taxon>
    </lineage>
</organism>
<evidence type="ECO:0000256" key="12">
    <source>
        <dbReference type="ARBA" id="ARBA00049556"/>
    </source>
</evidence>
<dbReference type="InterPro" id="IPR008927">
    <property type="entry name" value="6-PGluconate_DH-like_C_sf"/>
</dbReference>
<evidence type="ECO:0000256" key="7">
    <source>
        <dbReference type="ARBA" id="ARBA00023002"/>
    </source>
</evidence>
<comment type="similarity">
    <text evidence="2">In the central section; belongs to the 3-hydroxyacyl-CoA dehydrogenase family.</text>
</comment>
<dbReference type="InterPro" id="IPR006180">
    <property type="entry name" value="3-OHacyl-CoA_DH_CS"/>
</dbReference>
<gene>
    <name evidence="15" type="ordered locus">Daro_2350</name>
</gene>
<evidence type="ECO:0000256" key="11">
    <source>
        <dbReference type="ARBA" id="ARBA00023268"/>
    </source>
</evidence>
<keyword evidence="9" id="KW-0443">Lipid metabolism</keyword>
<reference evidence="15" key="1">
    <citation type="submission" date="2005-08" db="EMBL/GenBank/DDBJ databases">
        <title>Complete sequence of Dechloromonas aromatica RCB.</title>
        <authorList>
            <person name="Salinero K.K."/>
            <person name="Copeland A."/>
            <person name="Lucas S."/>
            <person name="Lapidus A."/>
            <person name="Barry K."/>
            <person name="Detter J.C."/>
            <person name="Glavina T."/>
            <person name="Hammon N."/>
            <person name="Israni S."/>
            <person name="Pitluck S."/>
            <person name="Di Bartolo G."/>
            <person name="Trong S."/>
            <person name="Schmutz J."/>
            <person name="Larimer F."/>
            <person name="Land M."/>
            <person name="Ivanova N."/>
            <person name="Richardson P."/>
        </authorList>
    </citation>
    <scope>NUCLEOTIDE SEQUENCE</scope>
    <source>
        <strain evidence="15">RCB</strain>
    </source>
</reference>
<dbReference type="Pfam" id="PF02737">
    <property type="entry name" value="3HCDH_N"/>
    <property type="match status" value="1"/>
</dbReference>
<dbReference type="NCBIfam" id="NF008727">
    <property type="entry name" value="PRK11730.1"/>
    <property type="match status" value="1"/>
</dbReference>
<evidence type="ECO:0000256" key="10">
    <source>
        <dbReference type="ARBA" id="ARBA00023239"/>
    </source>
</evidence>
<evidence type="ECO:0000256" key="1">
    <source>
        <dbReference type="ARBA" id="ARBA00005005"/>
    </source>
</evidence>
<dbReference type="Pfam" id="PF00725">
    <property type="entry name" value="3HCDH"/>
    <property type="match status" value="1"/>
</dbReference>
<protein>
    <recommendedName>
        <fullName evidence="4">enoyl-CoA hydratase</fullName>
        <ecNumber evidence="4">4.2.1.17</ecNumber>
    </recommendedName>
</protein>
<evidence type="ECO:0000256" key="9">
    <source>
        <dbReference type="ARBA" id="ARBA00023098"/>
    </source>
</evidence>
<dbReference type="InterPro" id="IPR036291">
    <property type="entry name" value="NAD(P)-bd_dom_sf"/>
</dbReference>
<dbReference type="UniPathway" id="UPA00659"/>
<evidence type="ECO:0000256" key="3">
    <source>
        <dbReference type="ARBA" id="ARBA00008750"/>
    </source>
</evidence>
<dbReference type="SUPFAM" id="SSF51735">
    <property type="entry name" value="NAD(P)-binding Rossmann-fold domains"/>
    <property type="match status" value="1"/>
</dbReference>
<keyword evidence="6" id="KW-0442">Lipid degradation</keyword>
<dbReference type="eggNOG" id="COG1024">
    <property type="taxonomic scope" value="Bacteria"/>
</dbReference>
<sequence length="705" mass="75582">MAVHRLDNDVAHLVFDRQESVINKLDRATLEEIEIAVKLVAADTSLRGLLVSSAKDNFIVGADIKEFGELFGRDEAALDAHMRWANQIFCAFEDLPIPSVVAINGMALGGGLEFALGATLRVMAENAQIGLPEVTLGIFPGYGGTVRLGRLAGAQVAVDWVASGKPRRAAEALVAGVVDAVSPAEQLQEQALSLLGRAMAGEIDVAAIRRKKQGAIPGHHDAVFADALTRQAKALAVHLPAAAMAIASMARGAGKGRDLALDEERHALLKVVKTQAAGAMIQGFHNQQALKKLFGRHRANARRVRSAAVLGAGIMGGGIAFTSALKGVPVRLKDISRQQLDLGMAEAKKQIGRQIKSGRVSEAKGQQVLTSIQPQLDYAGFSDCDLVVEAIIENLKVKHAVLSELEQAVAPDTVIASNTSSLRIDEIAMPLQRPENFVGMHFFNPVPVMALVEVIKGSRTSDVAVSTAVDYAVTMGKTPIVVQDCPGFLVNRILTPYVRAFLDLVADGVDFVRIDRVMEVFGWPMGPAYLMDVVGIDTGCHVFDVISAGYPAVMPIQENNALAVMVANQRYGQKNGIGFYRYENDPTGKPKKTVAEDSYPLLKPIQLSPPREVSDEEIVERMMLSSILEAARALEDGVVATAGELDVAMLLGIGYPQYLGGPLKYADWLGLPKVVALGEKHGHLGPQYRVTDKIRSMAASGAQFY</sequence>
<dbReference type="GO" id="GO:0016509">
    <property type="term" value="F:long-chain (3S)-3-hydroxyacyl-CoA dehydrogenase (NAD+) activity"/>
    <property type="evidence" value="ECO:0007669"/>
    <property type="project" value="TreeGrafter"/>
</dbReference>
<dbReference type="FunFam" id="3.40.50.720:FF:000009">
    <property type="entry name" value="Fatty oxidation complex, alpha subunit"/>
    <property type="match status" value="1"/>
</dbReference>
<evidence type="ECO:0000259" key="13">
    <source>
        <dbReference type="Pfam" id="PF00725"/>
    </source>
</evidence>
<keyword evidence="11" id="KW-0511">Multifunctional enzyme</keyword>
<dbReference type="PANTHER" id="PTHR43612">
    <property type="entry name" value="TRIFUNCTIONAL ENZYME SUBUNIT ALPHA"/>
    <property type="match status" value="1"/>
</dbReference>
<dbReference type="InterPro" id="IPR001753">
    <property type="entry name" value="Enoyl-CoA_hydra/iso"/>
</dbReference>
<dbReference type="InterPro" id="IPR050136">
    <property type="entry name" value="FA_oxidation_alpha_subunit"/>
</dbReference>
<dbReference type="InterPro" id="IPR029045">
    <property type="entry name" value="ClpP/crotonase-like_dom_sf"/>
</dbReference>
<evidence type="ECO:0000256" key="5">
    <source>
        <dbReference type="ARBA" id="ARBA00022832"/>
    </source>
</evidence>
<dbReference type="Gene3D" id="3.40.50.720">
    <property type="entry name" value="NAD(P)-binding Rossmann-like Domain"/>
    <property type="match status" value="1"/>
</dbReference>
<dbReference type="InterPro" id="IPR006176">
    <property type="entry name" value="3-OHacyl-CoA_DH_NAD-bd"/>
</dbReference>
<accession>Q47DJ5</accession>
<dbReference type="SUPFAM" id="SSF52096">
    <property type="entry name" value="ClpP/crotonase"/>
    <property type="match status" value="1"/>
</dbReference>
<dbReference type="GO" id="GO:0006635">
    <property type="term" value="P:fatty acid beta-oxidation"/>
    <property type="evidence" value="ECO:0007669"/>
    <property type="project" value="UniProtKB-UniPathway"/>
</dbReference>
<comment type="pathway">
    <text evidence="1">Lipid metabolism; fatty acid beta-oxidation.</text>
</comment>
<keyword evidence="8" id="KW-0520">NAD</keyword>
<dbReference type="InterPro" id="IPR006108">
    <property type="entry name" value="3HC_DH_C"/>
</dbReference>
<dbReference type="PANTHER" id="PTHR43612:SF3">
    <property type="entry name" value="TRIFUNCTIONAL ENZYME SUBUNIT ALPHA, MITOCHONDRIAL"/>
    <property type="match status" value="1"/>
</dbReference>
<dbReference type="KEGG" id="dar:Daro_2350"/>
<dbReference type="HOGENOM" id="CLU_009834_16_3_4"/>
<dbReference type="EMBL" id="CP000089">
    <property type="protein sequence ID" value="AAZ47086.1"/>
    <property type="molecule type" value="Genomic_DNA"/>
</dbReference>
<comment type="catalytic activity">
    <reaction evidence="12">
        <text>a (3S)-3-hydroxyacyl-CoA + NAD(+) = a 3-oxoacyl-CoA + NADH + H(+)</text>
        <dbReference type="Rhea" id="RHEA:22432"/>
        <dbReference type="ChEBI" id="CHEBI:15378"/>
        <dbReference type="ChEBI" id="CHEBI:57318"/>
        <dbReference type="ChEBI" id="CHEBI:57540"/>
        <dbReference type="ChEBI" id="CHEBI:57945"/>
        <dbReference type="ChEBI" id="CHEBI:90726"/>
        <dbReference type="EC" id="1.1.1.35"/>
    </reaction>
</comment>
<evidence type="ECO:0000259" key="14">
    <source>
        <dbReference type="Pfam" id="PF02737"/>
    </source>
</evidence>
<dbReference type="GO" id="GO:0070403">
    <property type="term" value="F:NAD+ binding"/>
    <property type="evidence" value="ECO:0007669"/>
    <property type="project" value="InterPro"/>
</dbReference>
<dbReference type="Gene3D" id="1.10.1040.50">
    <property type="match status" value="1"/>
</dbReference>
<evidence type="ECO:0000256" key="4">
    <source>
        <dbReference type="ARBA" id="ARBA00012076"/>
    </source>
</evidence>
<comment type="similarity">
    <text evidence="3">In the N-terminal section; belongs to the enoyl-CoA hydratase/isomerase family.</text>
</comment>
<evidence type="ECO:0000256" key="8">
    <source>
        <dbReference type="ARBA" id="ARBA00023027"/>
    </source>
</evidence>
<feature type="domain" description="3-hydroxyacyl-CoA dehydrogenase NAD binding" evidence="14">
    <location>
        <begin position="307"/>
        <end position="485"/>
    </location>
</feature>
<keyword evidence="10" id="KW-0456">Lyase</keyword>
<dbReference type="AlphaFoldDB" id="Q47DJ5"/>
<dbReference type="Pfam" id="PF00378">
    <property type="entry name" value="ECH_1"/>
    <property type="match status" value="1"/>
</dbReference>
<name>Q47DJ5_DECAR</name>
<dbReference type="PROSITE" id="PS00067">
    <property type="entry name" value="3HCDH"/>
    <property type="match status" value="1"/>
</dbReference>
<dbReference type="STRING" id="159087.Daro_2350"/>
<dbReference type="CDD" id="cd06558">
    <property type="entry name" value="crotonase-like"/>
    <property type="match status" value="1"/>
</dbReference>
<feature type="domain" description="3-hydroxyacyl-CoA dehydrogenase C-terminal" evidence="13">
    <location>
        <begin position="487"/>
        <end position="582"/>
    </location>
</feature>
<dbReference type="Gene3D" id="3.90.226.10">
    <property type="entry name" value="2-enoyl-CoA Hydratase, Chain A, domain 1"/>
    <property type="match status" value="1"/>
</dbReference>
<evidence type="ECO:0000313" key="15">
    <source>
        <dbReference type="EMBL" id="AAZ47086.1"/>
    </source>
</evidence>
<evidence type="ECO:0000256" key="6">
    <source>
        <dbReference type="ARBA" id="ARBA00022963"/>
    </source>
</evidence>
<keyword evidence="7 15" id="KW-0560">Oxidoreductase</keyword>
<dbReference type="GO" id="GO:0004300">
    <property type="term" value="F:enoyl-CoA hydratase activity"/>
    <property type="evidence" value="ECO:0007669"/>
    <property type="project" value="UniProtKB-EC"/>
</dbReference>
<dbReference type="EC" id="4.2.1.17" evidence="4"/>
<proteinExistence type="inferred from homology"/>
<evidence type="ECO:0000256" key="2">
    <source>
        <dbReference type="ARBA" id="ARBA00007005"/>
    </source>
</evidence>
<keyword evidence="5" id="KW-0276">Fatty acid metabolism</keyword>